<proteinExistence type="predicted"/>
<protein>
    <submittedName>
        <fullName evidence="3">Putative regulatory protein, FmdB family</fullName>
    </submittedName>
</protein>
<evidence type="ECO:0000256" key="1">
    <source>
        <dbReference type="SAM" id="MobiDB-lite"/>
    </source>
</evidence>
<gene>
    <name evidence="3" type="ORF">SacmaDRAFT_2870</name>
</gene>
<sequence>MVSYAYRCPRCGEFETRLPMGRATATLGCPDCGASAVRRFTAPALRRAATPVDHARERAERSAHEPEVVSAPPPKPVRVSRDPRHARLPRP</sequence>
<dbReference type="SMART" id="SM00834">
    <property type="entry name" value="CxxC_CXXC_SSSS"/>
    <property type="match status" value="1"/>
</dbReference>
<dbReference type="eggNOG" id="COG2331">
    <property type="taxonomic scope" value="Bacteria"/>
</dbReference>
<dbReference type="EMBL" id="CM001439">
    <property type="protein sequence ID" value="EHR51108.1"/>
    <property type="molecule type" value="Genomic_DNA"/>
</dbReference>
<feature type="compositionally biased region" description="Basic and acidic residues" evidence="1">
    <location>
        <begin position="53"/>
        <end position="67"/>
    </location>
</feature>
<dbReference type="OrthoDB" id="9792898at2"/>
<dbReference type="HOGENOM" id="CLU_136025_2_1_11"/>
<evidence type="ECO:0000259" key="2">
    <source>
        <dbReference type="SMART" id="SM00834"/>
    </source>
</evidence>
<evidence type="ECO:0000313" key="4">
    <source>
        <dbReference type="Proteomes" id="UP000004926"/>
    </source>
</evidence>
<dbReference type="InterPro" id="IPR013429">
    <property type="entry name" value="Regulatory_FmdB_Zinc_ribbon"/>
</dbReference>
<accession>H5X4N2</accession>
<evidence type="ECO:0000313" key="3">
    <source>
        <dbReference type="EMBL" id="EHR51108.1"/>
    </source>
</evidence>
<keyword evidence="4" id="KW-1185">Reference proteome</keyword>
<feature type="region of interest" description="Disordered" evidence="1">
    <location>
        <begin position="47"/>
        <end position="91"/>
    </location>
</feature>
<dbReference type="RefSeq" id="WP_009154493.1">
    <property type="nucleotide sequence ID" value="NZ_CM001439.1"/>
</dbReference>
<dbReference type="STRING" id="882083.SacmaDRAFT_2870"/>
<reference evidence="3 4" key="1">
    <citation type="journal article" date="2012" name="Stand. Genomic Sci.">
        <title>Genome sequence of the ocean sediment bacterium Saccharomonospora marina type strain (XMU15(T)).</title>
        <authorList>
            <person name="Klenk H.P."/>
            <person name="Lu M."/>
            <person name="Lucas S."/>
            <person name="Lapidus A."/>
            <person name="Copeland A."/>
            <person name="Pitluck S."/>
            <person name="Goodwin L.A."/>
            <person name="Han C."/>
            <person name="Tapia R."/>
            <person name="Brambilla E.M."/>
            <person name="Potter G."/>
            <person name="Land M."/>
            <person name="Ivanova N."/>
            <person name="Rohde M."/>
            <person name="Goker M."/>
            <person name="Detter J.C."/>
            <person name="Li W.J."/>
            <person name="Kyrpides N.C."/>
            <person name="Woyke T."/>
        </authorList>
    </citation>
    <scope>NUCLEOTIDE SEQUENCE [LARGE SCALE GENOMIC DNA]</scope>
    <source>
        <strain evidence="3 4">XMU15</strain>
    </source>
</reference>
<name>H5X4N2_9PSEU</name>
<dbReference type="AlphaFoldDB" id="H5X4N2"/>
<dbReference type="Pfam" id="PF09723">
    <property type="entry name" value="Zn_ribbon_8"/>
    <property type="match status" value="1"/>
</dbReference>
<organism evidence="3 4">
    <name type="scientific">Saccharomonospora marina XMU15</name>
    <dbReference type="NCBI Taxonomy" id="882083"/>
    <lineage>
        <taxon>Bacteria</taxon>
        <taxon>Bacillati</taxon>
        <taxon>Actinomycetota</taxon>
        <taxon>Actinomycetes</taxon>
        <taxon>Pseudonocardiales</taxon>
        <taxon>Pseudonocardiaceae</taxon>
        <taxon>Saccharomonospora</taxon>
    </lineage>
</organism>
<feature type="domain" description="Putative regulatory protein FmdB zinc ribbon" evidence="2">
    <location>
        <begin position="1"/>
        <end position="41"/>
    </location>
</feature>
<dbReference type="Proteomes" id="UP000004926">
    <property type="component" value="Chromosome"/>
</dbReference>
<dbReference type="NCBIfam" id="TIGR02605">
    <property type="entry name" value="CxxC_CxxC_SSSS"/>
    <property type="match status" value="1"/>
</dbReference>